<dbReference type="AlphaFoldDB" id="A0A9P5U4H5"/>
<sequence length="124" mass="13809">MSDGQQQSHSDFLERIQQSLPPRPCLGNQPTSSAGSQGAPIPGEQQPRSTDQQLQACNLAFAQTLRATLQSTVDDFNNGVWSKVESISHLKATAADLFFKHQAQYHPRHIAPFIDQLDKIELLW</sequence>
<feature type="compositionally biased region" description="Polar residues" evidence="1">
    <location>
        <begin position="1"/>
        <end position="20"/>
    </location>
</feature>
<organism evidence="2 3">
    <name type="scientific">Rhodocollybia butyracea</name>
    <dbReference type="NCBI Taxonomy" id="206335"/>
    <lineage>
        <taxon>Eukaryota</taxon>
        <taxon>Fungi</taxon>
        <taxon>Dikarya</taxon>
        <taxon>Basidiomycota</taxon>
        <taxon>Agaricomycotina</taxon>
        <taxon>Agaricomycetes</taxon>
        <taxon>Agaricomycetidae</taxon>
        <taxon>Agaricales</taxon>
        <taxon>Marasmiineae</taxon>
        <taxon>Omphalotaceae</taxon>
        <taxon>Rhodocollybia</taxon>
    </lineage>
</organism>
<evidence type="ECO:0000313" key="3">
    <source>
        <dbReference type="Proteomes" id="UP000772434"/>
    </source>
</evidence>
<reference evidence="2" key="1">
    <citation type="submission" date="2020-11" db="EMBL/GenBank/DDBJ databases">
        <authorList>
            <consortium name="DOE Joint Genome Institute"/>
            <person name="Ahrendt S."/>
            <person name="Riley R."/>
            <person name="Andreopoulos W."/>
            <person name="Labutti K."/>
            <person name="Pangilinan J."/>
            <person name="Ruiz-Duenas F.J."/>
            <person name="Barrasa J.M."/>
            <person name="Sanchez-Garcia M."/>
            <person name="Camarero S."/>
            <person name="Miyauchi S."/>
            <person name="Serrano A."/>
            <person name="Linde D."/>
            <person name="Babiker R."/>
            <person name="Drula E."/>
            <person name="Ayuso-Fernandez I."/>
            <person name="Pacheco R."/>
            <person name="Padilla G."/>
            <person name="Ferreira P."/>
            <person name="Barriuso J."/>
            <person name="Kellner H."/>
            <person name="Castanera R."/>
            <person name="Alfaro M."/>
            <person name="Ramirez L."/>
            <person name="Pisabarro A.G."/>
            <person name="Kuo A."/>
            <person name="Tritt A."/>
            <person name="Lipzen A."/>
            <person name="He G."/>
            <person name="Yan M."/>
            <person name="Ng V."/>
            <person name="Cullen D."/>
            <person name="Martin F."/>
            <person name="Rosso M.-N."/>
            <person name="Henrissat B."/>
            <person name="Hibbett D."/>
            <person name="Martinez A.T."/>
            <person name="Grigoriev I.V."/>
        </authorList>
    </citation>
    <scope>NUCLEOTIDE SEQUENCE</scope>
    <source>
        <strain evidence="2">AH 40177</strain>
    </source>
</reference>
<keyword evidence="3" id="KW-1185">Reference proteome</keyword>
<protein>
    <submittedName>
        <fullName evidence="2">Uncharacterized protein</fullName>
    </submittedName>
</protein>
<accession>A0A9P5U4H5</accession>
<name>A0A9P5U4H5_9AGAR</name>
<proteinExistence type="predicted"/>
<dbReference type="Proteomes" id="UP000772434">
    <property type="component" value="Unassembled WGS sequence"/>
</dbReference>
<evidence type="ECO:0000256" key="1">
    <source>
        <dbReference type="SAM" id="MobiDB-lite"/>
    </source>
</evidence>
<evidence type="ECO:0000313" key="2">
    <source>
        <dbReference type="EMBL" id="KAF9065941.1"/>
    </source>
</evidence>
<gene>
    <name evidence="2" type="ORF">BDP27DRAFT_1424329</name>
</gene>
<comment type="caution">
    <text evidence="2">The sequence shown here is derived from an EMBL/GenBank/DDBJ whole genome shotgun (WGS) entry which is preliminary data.</text>
</comment>
<feature type="region of interest" description="Disordered" evidence="1">
    <location>
        <begin position="1"/>
        <end position="53"/>
    </location>
</feature>
<dbReference type="EMBL" id="JADNRY010000095">
    <property type="protein sequence ID" value="KAF9065941.1"/>
    <property type="molecule type" value="Genomic_DNA"/>
</dbReference>